<dbReference type="PANTHER" id="PTHR24409">
    <property type="entry name" value="ZINC FINGER PROTEIN 142"/>
    <property type="match status" value="1"/>
</dbReference>
<feature type="region of interest" description="Disordered" evidence="6">
    <location>
        <begin position="377"/>
        <end position="400"/>
    </location>
</feature>
<proteinExistence type="predicted"/>
<keyword evidence="3 5" id="KW-0863">Zinc-finger</keyword>
<feature type="domain" description="C2H2-type" evidence="7">
    <location>
        <begin position="119"/>
        <end position="146"/>
    </location>
</feature>
<accession>A0AAN9BY67</accession>
<gene>
    <name evidence="8" type="ORF">V1264_000141</name>
</gene>
<evidence type="ECO:0000256" key="5">
    <source>
        <dbReference type="PROSITE-ProRule" id="PRU00042"/>
    </source>
</evidence>
<dbReference type="AlphaFoldDB" id="A0AAN9BY67"/>
<dbReference type="GO" id="GO:0005634">
    <property type="term" value="C:nucleus"/>
    <property type="evidence" value="ECO:0007669"/>
    <property type="project" value="TreeGrafter"/>
</dbReference>
<reference evidence="8 9" key="1">
    <citation type="submission" date="2024-02" db="EMBL/GenBank/DDBJ databases">
        <title>Chromosome-scale genome assembly of the rough periwinkle Littorina saxatilis.</title>
        <authorList>
            <person name="De Jode A."/>
            <person name="Faria R."/>
            <person name="Formenti G."/>
            <person name="Sims Y."/>
            <person name="Smith T.P."/>
            <person name="Tracey A."/>
            <person name="Wood J.M.D."/>
            <person name="Zagrodzka Z.B."/>
            <person name="Johannesson K."/>
            <person name="Butlin R.K."/>
            <person name="Leder E.H."/>
        </authorList>
    </citation>
    <scope>NUCLEOTIDE SEQUENCE [LARGE SCALE GENOMIC DNA]</scope>
    <source>
        <strain evidence="8">Snail1</strain>
        <tissue evidence="8">Muscle</tissue>
    </source>
</reference>
<sequence>MAESTADSHGPSPDSIHVIKTEPNDFPLSHHGRTKRTASAAGLDSAESHEPREESSNVYNRSASGSDDNESDGGHDSRRTSTPEGVDADMQVPPAARKNEEVSPLKYFEVADGVSDVKFGCTVCGQLYKWRKSLNKHWSTNHKDHPGDDLSTPEGMKVCLADSDYKQTGHRRCCSESLLKILEVAPNATEEGVISGLFQCTLCSFQAGGPYEVIYHFKKLHEDKPHACYSCLYRTKWRHDLRKHQFICKGRHSEELKVSNDLEKQLLMSSVKRRPKMPKMQNGLHRSEETPTLTCSQCPFRCQDGREMEQHYTVCNYQVPIDASYLYSIYSVAQITKQSPLRPYVHNFTLKAFGFDPLSPVAHNPFVSHAALAHTGPVSEPGSCSSRRASSPFHRPWESSSFEDSLLTPYNDTVSKASSLDKLLPLDLSLKNGEHGFNDSAISSLMSSPSLHLSSKSSIDASRDTAMSSMTSPPGLNLTANTDGNTSKDSLQKISPSVGFSPSNDTSSKDSGSTQTTKPISRAYNCKHCPFTVTSTTSFEFRGHCSLHGVPGQYVCDYCNYSNQVKYSVIQHRLIHAHKPGFNSVYDPQSRVHSPEPRLQP</sequence>
<evidence type="ECO:0000313" key="8">
    <source>
        <dbReference type="EMBL" id="KAK7114007.1"/>
    </source>
</evidence>
<dbReference type="Gene3D" id="3.30.160.60">
    <property type="entry name" value="Classic Zinc Finger"/>
    <property type="match status" value="1"/>
</dbReference>
<evidence type="ECO:0000256" key="2">
    <source>
        <dbReference type="ARBA" id="ARBA00022737"/>
    </source>
</evidence>
<dbReference type="GO" id="GO:0008270">
    <property type="term" value="F:zinc ion binding"/>
    <property type="evidence" value="ECO:0007669"/>
    <property type="project" value="UniProtKB-KW"/>
</dbReference>
<dbReference type="SMART" id="SM00355">
    <property type="entry name" value="ZnF_C2H2"/>
    <property type="match status" value="6"/>
</dbReference>
<organism evidence="8 9">
    <name type="scientific">Littorina saxatilis</name>
    <dbReference type="NCBI Taxonomy" id="31220"/>
    <lineage>
        <taxon>Eukaryota</taxon>
        <taxon>Metazoa</taxon>
        <taxon>Spiralia</taxon>
        <taxon>Lophotrochozoa</taxon>
        <taxon>Mollusca</taxon>
        <taxon>Gastropoda</taxon>
        <taxon>Caenogastropoda</taxon>
        <taxon>Littorinimorpha</taxon>
        <taxon>Littorinoidea</taxon>
        <taxon>Littorinidae</taxon>
        <taxon>Littorina</taxon>
    </lineage>
</organism>
<evidence type="ECO:0000256" key="3">
    <source>
        <dbReference type="ARBA" id="ARBA00022771"/>
    </source>
</evidence>
<keyword evidence="9" id="KW-1185">Reference proteome</keyword>
<dbReference type="PANTHER" id="PTHR24409:SF434">
    <property type="entry name" value="FI01124P-RELATED"/>
    <property type="match status" value="1"/>
</dbReference>
<evidence type="ECO:0000256" key="1">
    <source>
        <dbReference type="ARBA" id="ARBA00022723"/>
    </source>
</evidence>
<feature type="region of interest" description="Disordered" evidence="6">
    <location>
        <begin position="1"/>
        <end position="98"/>
    </location>
</feature>
<feature type="region of interest" description="Disordered" evidence="6">
    <location>
        <begin position="453"/>
        <end position="518"/>
    </location>
</feature>
<evidence type="ECO:0000256" key="6">
    <source>
        <dbReference type="SAM" id="MobiDB-lite"/>
    </source>
</evidence>
<feature type="compositionally biased region" description="Polar residues" evidence="6">
    <location>
        <begin position="56"/>
        <end position="66"/>
    </location>
</feature>
<evidence type="ECO:0000256" key="4">
    <source>
        <dbReference type="ARBA" id="ARBA00022833"/>
    </source>
</evidence>
<dbReference type="GO" id="GO:0000977">
    <property type="term" value="F:RNA polymerase II transcription regulatory region sequence-specific DNA binding"/>
    <property type="evidence" value="ECO:0007669"/>
    <property type="project" value="TreeGrafter"/>
</dbReference>
<dbReference type="InterPro" id="IPR013087">
    <property type="entry name" value="Znf_C2H2_type"/>
</dbReference>
<name>A0AAN9BY67_9CAEN</name>
<protein>
    <recommendedName>
        <fullName evidence="7">C2H2-type domain-containing protein</fullName>
    </recommendedName>
</protein>
<feature type="compositionally biased region" description="Polar residues" evidence="6">
    <location>
        <begin position="465"/>
        <end position="518"/>
    </location>
</feature>
<dbReference type="EMBL" id="JBAMIC010000001">
    <property type="protein sequence ID" value="KAK7114007.1"/>
    <property type="molecule type" value="Genomic_DNA"/>
</dbReference>
<dbReference type="PROSITE" id="PS50157">
    <property type="entry name" value="ZINC_FINGER_C2H2_2"/>
    <property type="match status" value="1"/>
</dbReference>
<keyword evidence="4" id="KW-0862">Zinc</keyword>
<evidence type="ECO:0000313" key="9">
    <source>
        <dbReference type="Proteomes" id="UP001374579"/>
    </source>
</evidence>
<comment type="caution">
    <text evidence="8">The sequence shown here is derived from an EMBL/GenBank/DDBJ whole genome shotgun (WGS) entry which is preliminary data.</text>
</comment>
<dbReference type="Proteomes" id="UP001374579">
    <property type="component" value="Unassembled WGS sequence"/>
</dbReference>
<keyword evidence="2" id="KW-0677">Repeat</keyword>
<feature type="compositionally biased region" description="Basic and acidic residues" evidence="6">
    <location>
        <begin position="72"/>
        <end position="81"/>
    </location>
</feature>
<dbReference type="PROSITE" id="PS00028">
    <property type="entry name" value="ZINC_FINGER_C2H2_1"/>
    <property type="match status" value="1"/>
</dbReference>
<evidence type="ECO:0000259" key="7">
    <source>
        <dbReference type="PROSITE" id="PS50157"/>
    </source>
</evidence>
<feature type="compositionally biased region" description="Basic and acidic residues" evidence="6">
    <location>
        <begin position="46"/>
        <end position="55"/>
    </location>
</feature>
<dbReference type="GO" id="GO:0000981">
    <property type="term" value="F:DNA-binding transcription factor activity, RNA polymerase II-specific"/>
    <property type="evidence" value="ECO:0007669"/>
    <property type="project" value="TreeGrafter"/>
</dbReference>
<keyword evidence="1" id="KW-0479">Metal-binding</keyword>